<proteinExistence type="predicted"/>
<evidence type="ECO:0000313" key="3">
    <source>
        <dbReference type="Proteomes" id="UP000521872"/>
    </source>
</evidence>
<name>A0A8H4QJN2_9AGAR</name>
<accession>A0A8H4QJN2</accession>
<dbReference type="AlphaFoldDB" id="A0A8H4QJN2"/>
<dbReference type="InterPro" id="IPR036047">
    <property type="entry name" value="F-box-like_dom_sf"/>
</dbReference>
<gene>
    <name evidence="2" type="ORF">D9613_004529</name>
</gene>
<reference evidence="2 3" key="1">
    <citation type="submission" date="2019-12" db="EMBL/GenBank/DDBJ databases">
        <authorList>
            <person name="Floudas D."/>
            <person name="Bentzer J."/>
            <person name="Ahren D."/>
            <person name="Johansson T."/>
            <person name="Persson P."/>
            <person name="Tunlid A."/>
        </authorList>
    </citation>
    <scope>NUCLEOTIDE SEQUENCE [LARGE SCALE GENOMIC DNA]</scope>
    <source>
        <strain evidence="2 3">CBS 102.39</strain>
    </source>
</reference>
<evidence type="ECO:0008006" key="4">
    <source>
        <dbReference type="Google" id="ProtNLM"/>
    </source>
</evidence>
<dbReference type="EMBL" id="JAACJL010000057">
    <property type="protein sequence ID" value="KAF4612129.1"/>
    <property type="molecule type" value="Genomic_DNA"/>
</dbReference>
<protein>
    <recommendedName>
        <fullName evidence="4">F-box domain-containing protein</fullName>
    </recommendedName>
</protein>
<organism evidence="2 3">
    <name type="scientific">Agrocybe pediades</name>
    <dbReference type="NCBI Taxonomy" id="84607"/>
    <lineage>
        <taxon>Eukaryota</taxon>
        <taxon>Fungi</taxon>
        <taxon>Dikarya</taxon>
        <taxon>Basidiomycota</taxon>
        <taxon>Agaricomycotina</taxon>
        <taxon>Agaricomycetes</taxon>
        <taxon>Agaricomycetidae</taxon>
        <taxon>Agaricales</taxon>
        <taxon>Agaricineae</taxon>
        <taxon>Strophariaceae</taxon>
        <taxon>Agrocybe</taxon>
    </lineage>
</organism>
<keyword evidence="3" id="KW-1185">Reference proteome</keyword>
<feature type="compositionally biased region" description="Basic and acidic residues" evidence="1">
    <location>
        <begin position="479"/>
        <end position="504"/>
    </location>
</feature>
<sequence>MSYDLSRARFRSHVTLSSSKETVQATASTLWRHQRRVVNPFADFPDSLLQKIFCFCLPPDIDHADLKDVFLPYTLGAVCKSWRTVVRGMPPFWTNIVIRQESFRLSPPVRYPEIVRDFIGRSQTLPIKIFIYGMDWVKPQDLPTTHNVCPPAQFCQLLDVIAISSSRWKYVWLEMDSHFLAYLANKFRVSRSSNLNFVHIRSTPIGTIPNAQTLPLFTPRSFQPSQVSLRCYPPSKVAANGHWANVTHVRMEDIDVMEVITFLQHTRSALTHCKFININRFQGSRAQCSLPQNTRLSVLSVKNLELDFRYPSTTFFDRIRFPNLEDLSLCLSEEVYSGNLRPSILEFLGAFSLSLTMLRLLETPPCFADLQDILIKTPSVTDLYLQDSLRHPVKMEGVWQLRQDLIISPLLICLASTATVSTSSNSDSSQVFLPKLQRLDISLGYTFHWSEKVIDIFGPPAELWEPNHRPLTSFSVTDSVHEQQQERKKDQEQERRKGKKPKLEDIEQQLRHSAMRVVVLKSLLLQRAGAEITYTNQNGRDLLAAMRERYGC</sequence>
<evidence type="ECO:0000256" key="1">
    <source>
        <dbReference type="SAM" id="MobiDB-lite"/>
    </source>
</evidence>
<dbReference type="SUPFAM" id="SSF81383">
    <property type="entry name" value="F-box domain"/>
    <property type="match status" value="1"/>
</dbReference>
<dbReference type="Proteomes" id="UP000521872">
    <property type="component" value="Unassembled WGS sequence"/>
</dbReference>
<comment type="caution">
    <text evidence="2">The sequence shown here is derived from an EMBL/GenBank/DDBJ whole genome shotgun (WGS) entry which is preliminary data.</text>
</comment>
<feature type="region of interest" description="Disordered" evidence="1">
    <location>
        <begin position="477"/>
        <end position="504"/>
    </location>
</feature>
<evidence type="ECO:0000313" key="2">
    <source>
        <dbReference type="EMBL" id="KAF4612129.1"/>
    </source>
</evidence>